<feature type="repeat" description="Solcar" evidence="10">
    <location>
        <begin position="176"/>
        <end position="256"/>
    </location>
</feature>
<dbReference type="Pfam" id="PF00153">
    <property type="entry name" value="Mito_carr"/>
    <property type="match status" value="3"/>
</dbReference>
<dbReference type="PANTHER" id="PTHR46131:SF1">
    <property type="entry name" value="SD08549P"/>
    <property type="match status" value="1"/>
</dbReference>
<keyword evidence="6" id="KW-0999">Mitochondrion inner membrane</keyword>
<dbReference type="InterPro" id="IPR052465">
    <property type="entry name" value="Mito_NAD+_Carrier"/>
</dbReference>
<dbReference type="InterPro" id="IPR018108">
    <property type="entry name" value="MCP_transmembrane"/>
</dbReference>
<evidence type="ECO:0000256" key="9">
    <source>
        <dbReference type="ARBA" id="ARBA00023136"/>
    </source>
</evidence>
<dbReference type="InterPro" id="IPR023395">
    <property type="entry name" value="MCP_dom_sf"/>
</dbReference>
<evidence type="ECO:0000256" key="2">
    <source>
        <dbReference type="ARBA" id="ARBA00006375"/>
    </source>
</evidence>
<accession>A0A8S4A2X3</accession>
<keyword evidence="7" id="KW-1133">Transmembrane helix</keyword>
<feature type="repeat" description="Solcar" evidence="10">
    <location>
        <begin position="358"/>
        <end position="444"/>
    </location>
</feature>
<feature type="repeat" description="Solcar" evidence="10">
    <location>
        <begin position="265"/>
        <end position="349"/>
    </location>
</feature>
<dbReference type="GO" id="GO:0005743">
    <property type="term" value="C:mitochondrial inner membrane"/>
    <property type="evidence" value="ECO:0007669"/>
    <property type="project" value="UniProtKB-SubCell"/>
</dbReference>
<organism evidence="12 13">
    <name type="scientific">Candidula unifasciata</name>
    <dbReference type="NCBI Taxonomy" id="100452"/>
    <lineage>
        <taxon>Eukaryota</taxon>
        <taxon>Metazoa</taxon>
        <taxon>Spiralia</taxon>
        <taxon>Lophotrochozoa</taxon>
        <taxon>Mollusca</taxon>
        <taxon>Gastropoda</taxon>
        <taxon>Heterobranchia</taxon>
        <taxon>Euthyneura</taxon>
        <taxon>Panpulmonata</taxon>
        <taxon>Eupulmonata</taxon>
        <taxon>Stylommatophora</taxon>
        <taxon>Helicina</taxon>
        <taxon>Helicoidea</taxon>
        <taxon>Geomitridae</taxon>
        <taxon>Candidula</taxon>
    </lineage>
</organism>
<dbReference type="AlphaFoldDB" id="A0A8S4A2X3"/>
<dbReference type="PANTHER" id="PTHR46131">
    <property type="entry name" value="SD08549P"/>
    <property type="match status" value="1"/>
</dbReference>
<evidence type="ECO:0000256" key="1">
    <source>
        <dbReference type="ARBA" id="ARBA00004448"/>
    </source>
</evidence>
<evidence type="ECO:0000256" key="3">
    <source>
        <dbReference type="ARBA" id="ARBA00022448"/>
    </source>
</evidence>
<evidence type="ECO:0000256" key="6">
    <source>
        <dbReference type="ARBA" id="ARBA00022792"/>
    </source>
</evidence>
<comment type="subcellular location">
    <subcellularLocation>
        <location evidence="1">Mitochondrion inner membrane</location>
        <topology evidence="1">Multi-pass membrane protein</topology>
    </subcellularLocation>
</comment>
<keyword evidence="9 10" id="KW-0472">Membrane</keyword>
<proteinExistence type="inferred from homology"/>
<dbReference type="Gene3D" id="1.50.40.10">
    <property type="entry name" value="Mitochondrial carrier domain"/>
    <property type="match status" value="1"/>
</dbReference>
<keyword evidence="3 11" id="KW-0813">Transport</keyword>
<evidence type="ECO:0000313" key="13">
    <source>
        <dbReference type="Proteomes" id="UP000678393"/>
    </source>
</evidence>
<comment type="similarity">
    <text evidence="2 11">Belongs to the mitochondrial carrier (TC 2.A.29) family.</text>
</comment>
<name>A0A8S4A2X3_9EUPU</name>
<evidence type="ECO:0000256" key="4">
    <source>
        <dbReference type="ARBA" id="ARBA00022692"/>
    </source>
</evidence>
<dbReference type="GO" id="GO:0051724">
    <property type="term" value="F:NAD transmembrane transporter activity"/>
    <property type="evidence" value="ECO:0007669"/>
    <property type="project" value="TreeGrafter"/>
</dbReference>
<protein>
    <recommendedName>
        <fullName evidence="14">Solute carrier family 25 member 51</fullName>
    </recommendedName>
</protein>
<dbReference type="OrthoDB" id="2139348at2759"/>
<keyword evidence="8" id="KW-0496">Mitochondrion</keyword>
<evidence type="ECO:0000256" key="5">
    <source>
        <dbReference type="ARBA" id="ARBA00022737"/>
    </source>
</evidence>
<dbReference type="Proteomes" id="UP000678393">
    <property type="component" value="Unassembled WGS sequence"/>
</dbReference>
<evidence type="ECO:0000256" key="7">
    <source>
        <dbReference type="ARBA" id="ARBA00022989"/>
    </source>
</evidence>
<sequence>MTEDKTCNQNVEEFFCLQKSSQKMVHHDLYTPTTWPAASRAPPTAVSTAPLTAASTAHGYKSDCNMRAQSANVSLSPVFWLFRGVSAKSENMETTIPPVSSSMIEHLAASQTSSLSAPSAVVAAASHTPLLASKSSLRTGAHPRKESLTNLELENTNLHITAQEQIGVPLHFRPHIQREGEFVCGWGAAFINICITFPLNKIMFRQQLHGISGLRAINQLRKDGPRFLYRGLLPPLLQKSSSLSVMFGMYYKFQDFFNDRLPKMNIYMNHTLAAIGAGTVEAVFTPFERIQALMQSREYHNKFSNTLDAFYNLRSYGLREYYRGLTAIICRNGPSNVAFFLGREYLQHLSPQVQSPGEKMALDFISGACLGAVISTVFFPVNVVKIRMQCVLGGPYTSMLTTLRTVVTERNGLTGLYKGVHLNYMRSFISWGIINASYEFLMKMFFMNE</sequence>
<dbReference type="EMBL" id="CAJHNH020006212">
    <property type="protein sequence ID" value="CAG5133436.1"/>
    <property type="molecule type" value="Genomic_DNA"/>
</dbReference>
<keyword evidence="5" id="KW-0677">Repeat</keyword>
<dbReference type="SUPFAM" id="SSF103506">
    <property type="entry name" value="Mitochondrial carrier"/>
    <property type="match status" value="1"/>
</dbReference>
<dbReference type="PROSITE" id="PS50920">
    <property type="entry name" value="SOLCAR"/>
    <property type="match status" value="3"/>
</dbReference>
<evidence type="ECO:0000256" key="8">
    <source>
        <dbReference type="ARBA" id="ARBA00023128"/>
    </source>
</evidence>
<evidence type="ECO:0000256" key="10">
    <source>
        <dbReference type="PROSITE-ProRule" id="PRU00282"/>
    </source>
</evidence>
<keyword evidence="4 10" id="KW-0812">Transmembrane</keyword>
<gene>
    <name evidence="12" type="ORF">CUNI_LOCUS18994</name>
</gene>
<keyword evidence="13" id="KW-1185">Reference proteome</keyword>
<comment type="caution">
    <text evidence="12">The sequence shown here is derived from an EMBL/GenBank/DDBJ whole genome shotgun (WGS) entry which is preliminary data.</text>
</comment>
<reference evidence="12" key="1">
    <citation type="submission" date="2021-04" db="EMBL/GenBank/DDBJ databases">
        <authorList>
            <consortium name="Molecular Ecology Group"/>
        </authorList>
    </citation>
    <scope>NUCLEOTIDE SEQUENCE</scope>
</reference>
<evidence type="ECO:0008006" key="14">
    <source>
        <dbReference type="Google" id="ProtNLM"/>
    </source>
</evidence>
<evidence type="ECO:0000256" key="11">
    <source>
        <dbReference type="RuleBase" id="RU000488"/>
    </source>
</evidence>
<evidence type="ECO:0000313" key="12">
    <source>
        <dbReference type="EMBL" id="CAG5133436.1"/>
    </source>
</evidence>